<dbReference type="Gene3D" id="3.40.30.10">
    <property type="entry name" value="Glutaredoxin"/>
    <property type="match status" value="1"/>
</dbReference>
<evidence type="ECO:0000313" key="9">
    <source>
        <dbReference type="Proteomes" id="UP000290875"/>
    </source>
</evidence>
<dbReference type="InterPro" id="IPR036249">
    <property type="entry name" value="Thioredoxin-like_sf"/>
</dbReference>
<dbReference type="RefSeq" id="WP_129323699.1">
    <property type="nucleotide sequence ID" value="NZ_QJSL01000003.1"/>
</dbReference>
<evidence type="ECO:0000256" key="3">
    <source>
        <dbReference type="ARBA" id="ARBA00023002"/>
    </source>
</evidence>
<dbReference type="Pfam" id="PF03960">
    <property type="entry name" value="ArsC"/>
    <property type="match status" value="1"/>
</dbReference>
<evidence type="ECO:0000313" key="8">
    <source>
        <dbReference type="EMBL" id="RXW30266.1"/>
    </source>
</evidence>
<dbReference type="EC" id="1.20.4.1" evidence="4 7"/>
<dbReference type="SUPFAM" id="SSF52833">
    <property type="entry name" value="Thioredoxin-like"/>
    <property type="match status" value="1"/>
</dbReference>
<sequence length="126" mass="13955">MSTVTIYPNPDCGTSRNTLALIRASGVEPTVIEYVKAPPDRETLKALIARMGMRVRDVLRVKGTPYKELGLDAAHWSDDQLIDQMLAHPILINRPIVVSPLGVRLCRPSDMVIELLPQRPAGEICK</sequence>
<keyword evidence="3 7" id="KW-0560">Oxidoreductase</keyword>
<name>A0A4Q2ECM1_ENTCL</name>
<proteinExistence type="inferred from homology"/>
<evidence type="ECO:0000256" key="6">
    <source>
        <dbReference type="PROSITE-ProRule" id="PRU01282"/>
    </source>
</evidence>
<reference evidence="8 9" key="1">
    <citation type="submission" date="2018-06" db="EMBL/GenBank/DDBJ databases">
        <title>Carbapenemase-producing Enterobacteriaceae present in wastewater treatment plant effluent and nearby surface waters in the US.</title>
        <authorList>
            <person name="Mathys D.A."/>
            <person name="Mollenkopf D.F."/>
            <person name="Feicht S.M."/>
            <person name="Adams R.J."/>
            <person name="Albers A.L."/>
            <person name="Grooters S.V."/>
            <person name="Stuever D.M."/>
            <person name="Daniels J.B."/>
            <person name="Wittum T.E."/>
        </authorList>
    </citation>
    <scope>NUCLEOTIDE SEQUENCE [LARGE SCALE GENOMIC DNA]</scope>
    <source>
        <strain evidence="8 9">GEO_4_Eff_A</strain>
    </source>
</reference>
<dbReference type="InterPro" id="IPR006659">
    <property type="entry name" value="Arsenate_reductase"/>
</dbReference>
<dbReference type="InterPro" id="IPR006660">
    <property type="entry name" value="Arsenate_reductase-like"/>
</dbReference>
<comment type="caution">
    <text evidence="8">The sequence shown here is derived from an EMBL/GenBank/DDBJ whole genome shotgun (WGS) entry which is preliminary data.</text>
</comment>
<dbReference type="PANTHER" id="PTHR30041:SF5">
    <property type="entry name" value="ARSENATE REDUCTASE-RELATED"/>
    <property type="match status" value="1"/>
</dbReference>
<evidence type="ECO:0000256" key="4">
    <source>
        <dbReference type="ARBA" id="ARBA00038969"/>
    </source>
</evidence>
<keyword evidence="2" id="KW-0059">Arsenical resistance</keyword>
<dbReference type="EMBL" id="QJSL01000003">
    <property type="protein sequence ID" value="RXW30266.1"/>
    <property type="molecule type" value="Genomic_DNA"/>
</dbReference>
<evidence type="ECO:0000256" key="7">
    <source>
        <dbReference type="RuleBase" id="RU362029"/>
    </source>
</evidence>
<evidence type="ECO:0000256" key="1">
    <source>
        <dbReference type="ARBA" id="ARBA00007198"/>
    </source>
</evidence>
<comment type="similarity">
    <text evidence="1 6 7">Belongs to the ArsC family.</text>
</comment>
<comment type="catalytic activity">
    <reaction evidence="7">
        <text>[glutaredoxin]-dithiol + arsenate + glutathione + H(+) = glutathionyl-S-S-[glutaredoxin] + arsenite + H2O</text>
        <dbReference type="Rhea" id="RHEA:22016"/>
        <dbReference type="Rhea" id="RHEA-COMP:10729"/>
        <dbReference type="Rhea" id="RHEA-COMP:17668"/>
        <dbReference type="ChEBI" id="CHEBI:15377"/>
        <dbReference type="ChEBI" id="CHEBI:15378"/>
        <dbReference type="ChEBI" id="CHEBI:29242"/>
        <dbReference type="ChEBI" id="CHEBI:29950"/>
        <dbReference type="ChEBI" id="CHEBI:48597"/>
        <dbReference type="ChEBI" id="CHEBI:57925"/>
        <dbReference type="ChEBI" id="CHEBI:146199"/>
        <dbReference type="EC" id="1.20.4.1"/>
    </reaction>
</comment>
<dbReference type="GO" id="GO:0046685">
    <property type="term" value="P:response to arsenic-containing substance"/>
    <property type="evidence" value="ECO:0007669"/>
    <property type="project" value="UniProtKB-KW"/>
</dbReference>
<dbReference type="PROSITE" id="PS51353">
    <property type="entry name" value="ARSC"/>
    <property type="match status" value="1"/>
</dbReference>
<dbReference type="PANTHER" id="PTHR30041">
    <property type="entry name" value="ARSENATE REDUCTASE"/>
    <property type="match status" value="1"/>
</dbReference>
<accession>A0A4Q2ECM1</accession>
<dbReference type="GO" id="GO:0008794">
    <property type="term" value="F:arsenate reductase (glutaredoxin) activity"/>
    <property type="evidence" value="ECO:0007669"/>
    <property type="project" value="UniProtKB-UniRule"/>
</dbReference>
<dbReference type="Proteomes" id="UP000290875">
    <property type="component" value="Unassembled WGS sequence"/>
</dbReference>
<protein>
    <recommendedName>
        <fullName evidence="5 7">Arsenate reductase</fullName>
        <ecNumber evidence="4 7">1.20.4.1</ecNumber>
    </recommendedName>
</protein>
<gene>
    <name evidence="8" type="primary">arsC</name>
    <name evidence="8" type="ORF">DM877_04435</name>
</gene>
<organism evidence="8 9">
    <name type="scientific">Enterobacter cloacae</name>
    <dbReference type="NCBI Taxonomy" id="550"/>
    <lineage>
        <taxon>Bacteria</taxon>
        <taxon>Pseudomonadati</taxon>
        <taxon>Pseudomonadota</taxon>
        <taxon>Gammaproteobacteria</taxon>
        <taxon>Enterobacterales</taxon>
        <taxon>Enterobacteriaceae</taxon>
        <taxon>Enterobacter</taxon>
        <taxon>Enterobacter cloacae complex</taxon>
    </lineage>
</organism>
<dbReference type="CDD" id="cd03034">
    <property type="entry name" value="ArsC_ArsC"/>
    <property type="match status" value="1"/>
</dbReference>
<evidence type="ECO:0000256" key="2">
    <source>
        <dbReference type="ARBA" id="ARBA00022849"/>
    </source>
</evidence>
<evidence type="ECO:0000256" key="5">
    <source>
        <dbReference type="ARBA" id="ARBA00039879"/>
    </source>
</evidence>
<dbReference type="AlphaFoldDB" id="A0A4Q2ECM1"/>
<dbReference type="NCBIfam" id="TIGR00014">
    <property type="entry name" value="arsC"/>
    <property type="match status" value="1"/>
</dbReference>